<protein>
    <submittedName>
        <fullName evidence="1">Uncharacterized protein</fullName>
    </submittedName>
</protein>
<keyword evidence="2" id="KW-1185">Reference proteome</keyword>
<evidence type="ECO:0000313" key="2">
    <source>
        <dbReference type="Proteomes" id="UP000327439"/>
    </source>
</evidence>
<proteinExistence type="predicted"/>
<accession>A0A5J5TTD9</accession>
<evidence type="ECO:0000313" key="1">
    <source>
        <dbReference type="EMBL" id="KAB2058793.1"/>
    </source>
</evidence>
<gene>
    <name evidence="1" type="ORF">ES319_A11G258000v1</name>
</gene>
<dbReference type="Proteomes" id="UP000327439">
    <property type="component" value="Chromosome A11"/>
</dbReference>
<organism evidence="1 2">
    <name type="scientific">Gossypium barbadense</name>
    <name type="common">Sea Island cotton</name>
    <name type="synonym">Hibiscus barbadensis</name>
    <dbReference type="NCBI Taxonomy" id="3634"/>
    <lineage>
        <taxon>Eukaryota</taxon>
        <taxon>Viridiplantae</taxon>
        <taxon>Streptophyta</taxon>
        <taxon>Embryophyta</taxon>
        <taxon>Tracheophyta</taxon>
        <taxon>Spermatophyta</taxon>
        <taxon>Magnoliopsida</taxon>
        <taxon>eudicotyledons</taxon>
        <taxon>Gunneridae</taxon>
        <taxon>Pentapetalae</taxon>
        <taxon>rosids</taxon>
        <taxon>malvids</taxon>
        <taxon>Malvales</taxon>
        <taxon>Malvaceae</taxon>
        <taxon>Malvoideae</taxon>
        <taxon>Gossypium</taxon>
    </lineage>
</organism>
<sequence length="34" mass="3881">MLYTLQVLQECRITSTFVVGSEVPIGFKHCTNEH</sequence>
<dbReference type="AlphaFoldDB" id="A0A5J5TTD9"/>
<dbReference type="EMBL" id="CM018212">
    <property type="protein sequence ID" value="KAB2058793.1"/>
    <property type="molecule type" value="Genomic_DNA"/>
</dbReference>
<reference evidence="2" key="1">
    <citation type="journal article" date="2020" name="Nat. Genet.">
        <title>Genomic diversifications of five Gossypium allopolyploid species and their impact on cotton improvement.</title>
        <authorList>
            <person name="Chen Z.J."/>
            <person name="Sreedasyam A."/>
            <person name="Ando A."/>
            <person name="Song Q."/>
            <person name="De Santiago L.M."/>
            <person name="Hulse-Kemp A.M."/>
            <person name="Ding M."/>
            <person name="Ye W."/>
            <person name="Kirkbride R.C."/>
            <person name="Jenkins J."/>
            <person name="Plott C."/>
            <person name="Lovell J."/>
            <person name="Lin Y.M."/>
            <person name="Vaughn R."/>
            <person name="Liu B."/>
            <person name="Simpson S."/>
            <person name="Scheffler B.E."/>
            <person name="Wen L."/>
            <person name="Saski C.A."/>
            <person name="Grover C.E."/>
            <person name="Hu G."/>
            <person name="Conover J.L."/>
            <person name="Carlson J.W."/>
            <person name="Shu S."/>
            <person name="Boston L.B."/>
            <person name="Williams M."/>
            <person name="Peterson D.G."/>
            <person name="McGee K."/>
            <person name="Jones D.C."/>
            <person name="Wendel J.F."/>
            <person name="Stelly D.M."/>
            <person name="Grimwood J."/>
            <person name="Schmutz J."/>
        </authorList>
    </citation>
    <scope>NUCLEOTIDE SEQUENCE [LARGE SCALE GENOMIC DNA]</scope>
    <source>
        <strain evidence="2">cv. 3-79</strain>
    </source>
</reference>
<name>A0A5J5TTD9_GOSBA</name>
<dbReference type="OrthoDB" id="992070at2759"/>